<dbReference type="InterPro" id="IPR010069">
    <property type="entry name" value="CdiA_FHA1_rpt"/>
</dbReference>
<evidence type="ECO:0000313" key="2">
    <source>
        <dbReference type="Proteomes" id="UP000316888"/>
    </source>
</evidence>
<dbReference type="EMBL" id="SDPB01000019">
    <property type="protein sequence ID" value="TPH22401.1"/>
    <property type="molecule type" value="Genomic_DNA"/>
</dbReference>
<gene>
    <name evidence="1" type="ORF">EUX48_05380</name>
</gene>
<accession>A0A502LJQ0</accession>
<name>A0A502LJQ0_HAEHA</name>
<proteinExistence type="predicted"/>
<dbReference type="RefSeq" id="WP_181154649.1">
    <property type="nucleotide sequence ID" value="NZ_SDPB01000019.1"/>
</dbReference>
<dbReference type="Proteomes" id="UP000316888">
    <property type="component" value="Unassembled WGS sequence"/>
</dbReference>
<comment type="caution">
    <text evidence="1">The sequence shown here is derived from an EMBL/GenBank/DDBJ whole genome shotgun (WGS) entry which is preliminary data.</text>
</comment>
<dbReference type="NCBIfam" id="TIGR01731">
    <property type="entry name" value="fil_hemag_20aa"/>
    <property type="match status" value="2"/>
</dbReference>
<dbReference type="InterPro" id="IPR025157">
    <property type="entry name" value="Hemagglutinin_rpt"/>
</dbReference>
<feature type="non-terminal residue" evidence="1">
    <location>
        <position position="1"/>
    </location>
</feature>
<protein>
    <submittedName>
        <fullName evidence="1">Uncharacterized protein</fullName>
    </submittedName>
</protein>
<evidence type="ECO:0000313" key="1">
    <source>
        <dbReference type="EMBL" id="TPH22401.1"/>
    </source>
</evidence>
<reference evidence="1 2" key="1">
    <citation type="submission" date="2019-01" db="EMBL/GenBank/DDBJ databases">
        <title>Comparative genomic analysis identifies haemin-independent Haemophilus haemolyticus: a formal re-classification of Haemophilus intermedius.</title>
        <authorList>
            <person name="Harris T.M."/>
            <person name="Price E.P."/>
            <person name="Sarovich D.S."/>
            <person name="Norskov-Lauritsen N."/>
            <person name="Beissbarth J."/>
            <person name="Chang A.B."/>
            <person name="Smith-Vaughan H.C."/>
        </authorList>
    </citation>
    <scope>NUCLEOTIDE SEQUENCE [LARGE SCALE GENOMIC DNA]</scope>
    <source>
        <strain evidence="1 2">60824 B Hi-4</strain>
    </source>
</reference>
<dbReference type="AlphaFoldDB" id="A0A502LJQ0"/>
<dbReference type="GO" id="GO:0003824">
    <property type="term" value="F:catalytic activity"/>
    <property type="evidence" value="ECO:0007669"/>
    <property type="project" value="UniProtKB-ARBA"/>
</dbReference>
<dbReference type="Pfam" id="PF13332">
    <property type="entry name" value="Fil_haemagg_2"/>
    <property type="match status" value="1"/>
</dbReference>
<sequence length="449" mass="46083">KGLTINQDATVTATEGNATLKGSSIEQNGTVKAKQNATLEGGTVTNSGSVTSTEGKVGVNASDKFTNTATGNLTGKTDVAITANDADVAGKVTAETGKASVIAQNKATISGAVSGQDVELEGKKGLTINQDATVTATEGNATLKGSSIEQNGTVKAKQNATLEGGTVTNSGSVTSTEGKVGVNASDKFTNTATGNLTGKTDVAITAKDADVAGTVTAETGAATISATNNLSIKEGSQVSGANVGLKAGENLNIAENARVTATKGDVNLEGKNITNVGIVTAKGKIITKRGNFKNNDLIEGKKDTLKADENLKKGKIVTKNNGLIKGKKGTIVLENPNAIISNTKDTSTLDLIDSFNVINREVRPSLRANEITLHQFGDAKIVNLFNDGRKVSKVTSIISNGSACNTDLDDLLASCITKNSMHKGQYHEVFSGKVQKGNVDSVGKSLKSR</sequence>
<organism evidence="1 2">
    <name type="scientific">Haemophilus haemolyticus</name>
    <dbReference type="NCBI Taxonomy" id="726"/>
    <lineage>
        <taxon>Bacteria</taxon>
        <taxon>Pseudomonadati</taxon>
        <taxon>Pseudomonadota</taxon>
        <taxon>Gammaproteobacteria</taxon>
        <taxon>Pasteurellales</taxon>
        <taxon>Pasteurellaceae</taxon>
        <taxon>Haemophilus</taxon>
    </lineage>
</organism>